<dbReference type="AlphaFoldDB" id="A0AAX1TRN6"/>
<reference evidence="2 3" key="1">
    <citation type="submission" date="2018-06" db="EMBL/GenBank/DDBJ databases">
        <authorList>
            <consortium name="Pathogen Informatics"/>
            <person name="Doyle S."/>
        </authorList>
    </citation>
    <scope>NUCLEOTIDE SEQUENCE [LARGE SCALE GENOMIC DNA]</scope>
    <source>
        <strain evidence="2 3">NCTC12112</strain>
    </source>
</reference>
<dbReference type="KEGG" id="ful:C4N20_10415"/>
<dbReference type="GeneID" id="78455226"/>
<keyword evidence="1" id="KW-0472">Membrane</keyword>
<keyword evidence="1" id="KW-1133">Transmembrane helix</keyword>
<name>A0AAX1TRN6_9FUSO</name>
<keyword evidence="1" id="KW-0812">Transmembrane</keyword>
<evidence type="ECO:0000313" key="3">
    <source>
        <dbReference type="Proteomes" id="UP000249008"/>
    </source>
</evidence>
<evidence type="ECO:0008006" key="4">
    <source>
        <dbReference type="Google" id="ProtNLM"/>
    </source>
</evidence>
<feature type="transmembrane region" description="Helical" evidence="1">
    <location>
        <begin position="42"/>
        <end position="64"/>
    </location>
</feature>
<accession>A0AAX1TRN6</accession>
<evidence type="ECO:0000256" key="1">
    <source>
        <dbReference type="SAM" id="Phobius"/>
    </source>
</evidence>
<dbReference type="EMBL" id="LS483487">
    <property type="protein sequence ID" value="SQJ00317.1"/>
    <property type="molecule type" value="Genomic_DNA"/>
</dbReference>
<dbReference type="Proteomes" id="UP000249008">
    <property type="component" value="Chromosome 1"/>
</dbReference>
<evidence type="ECO:0000313" key="2">
    <source>
        <dbReference type="EMBL" id="SQJ00317.1"/>
    </source>
</evidence>
<gene>
    <name evidence="2" type="ORF">NCTC12112_00637</name>
</gene>
<proteinExistence type="predicted"/>
<organism evidence="2 3">
    <name type="scientific">Fusobacterium ulcerans</name>
    <dbReference type="NCBI Taxonomy" id="861"/>
    <lineage>
        <taxon>Bacteria</taxon>
        <taxon>Fusobacteriati</taxon>
        <taxon>Fusobacteriota</taxon>
        <taxon>Fusobacteriia</taxon>
        <taxon>Fusobacteriales</taxon>
        <taxon>Fusobacteriaceae</taxon>
        <taxon>Fusobacterium</taxon>
    </lineage>
</organism>
<dbReference type="RefSeq" id="WP_005976077.1">
    <property type="nucleotide sequence ID" value="NZ_BAABXY010000001.1"/>
</dbReference>
<sequence>MNTVYVILLVITFDAFLFLNNQKKFKGYVTLKHYAETLKMPIYQKLLMVKIMIVVFLTTLLNFVL</sequence>
<feature type="transmembrane region" description="Helical" evidence="1">
    <location>
        <begin position="6"/>
        <end position="21"/>
    </location>
</feature>
<protein>
    <recommendedName>
        <fullName evidence="4">ABC transporter permease</fullName>
    </recommendedName>
</protein>